<dbReference type="InterPro" id="IPR028204">
    <property type="entry name" value="Tricorn_C1"/>
</dbReference>
<dbReference type="SUPFAM" id="SSF50156">
    <property type="entry name" value="PDZ domain-like"/>
    <property type="match status" value="1"/>
</dbReference>
<feature type="signal peptide" evidence="10">
    <location>
        <begin position="1"/>
        <end position="23"/>
    </location>
</feature>
<dbReference type="GO" id="GO:0008236">
    <property type="term" value="F:serine-type peptidase activity"/>
    <property type="evidence" value="ECO:0007669"/>
    <property type="project" value="UniProtKB-UniRule"/>
</dbReference>
<evidence type="ECO:0000256" key="4">
    <source>
        <dbReference type="ARBA" id="ARBA00022670"/>
    </source>
</evidence>
<dbReference type="PANTHER" id="PTHR43253">
    <property type="entry name" value="TRICORN PROTEASE HOMOLOG 2-RELATED"/>
    <property type="match status" value="1"/>
</dbReference>
<dbReference type="Pfam" id="PF03572">
    <property type="entry name" value="Peptidase_S41"/>
    <property type="match status" value="1"/>
</dbReference>
<dbReference type="Pfam" id="PF14684">
    <property type="entry name" value="Tricorn_C1"/>
    <property type="match status" value="1"/>
</dbReference>
<protein>
    <recommendedName>
        <fullName evidence="7">Tricorn protease homolog</fullName>
        <ecNumber evidence="7">3.4.21.-</ecNumber>
    </recommendedName>
</protein>
<dbReference type="Pfam" id="PF26550">
    <property type="entry name" value="Tricorn_2nd"/>
    <property type="match status" value="1"/>
</dbReference>
<evidence type="ECO:0000256" key="9">
    <source>
        <dbReference type="SAM" id="MobiDB-lite"/>
    </source>
</evidence>
<feature type="active site" description="Charge relay system" evidence="8">
    <location>
        <position position="745"/>
    </location>
</feature>
<evidence type="ECO:0000256" key="8">
    <source>
        <dbReference type="PIRSR" id="PIRSR036421-1"/>
    </source>
</evidence>
<evidence type="ECO:0000256" key="1">
    <source>
        <dbReference type="ARBA" id="ARBA00004496"/>
    </source>
</evidence>
<evidence type="ECO:0000313" key="13">
    <source>
        <dbReference type="Proteomes" id="UP000295468"/>
    </source>
</evidence>
<dbReference type="Proteomes" id="UP000295468">
    <property type="component" value="Unassembled WGS sequence"/>
</dbReference>
<gene>
    <name evidence="12" type="ORF">CLV82_0810</name>
</gene>
<dbReference type="PANTHER" id="PTHR43253:SF1">
    <property type="entry name" value="TRICORN PROTEASE HOMOLOG 2-RELATED"/>
    <property type="match status" value="1"/>
</dbReference>
<dbReference type="SUPFAM" id="SSF69322">
    <property type="entry name" value="Tricorn protease domain 2"/>
    <property type="match status" value="1"/>
</dbReference>
<dbReference type="EMBL" id="SNYI01000001">
    <property type="protein sequence ID" value="TDQ32972.1"/>
    <property type="molecule type" value="Genomic_DNA"/>
</dbReference>
<feature type="domain" description="Tail specific protease" evidence="11">
    <location>
        <begin position="846"/>
        <end position="1038"/>
    </location>
</feature>
<comment type="function">
    <text evidence="7">Degrades oligopeptides.</text>
</comment>
<keyword evidence="3 7" id="KW-0963">Cytoplasm</keyword>
<name>A0A4R6TN38_9FLAO</name>
<dbReference type="SUPFAM" id="SSF52096">
    <property type="entry name" value="ClpP/crotonase"/>
    <property type="match status" value="1"/>
</dbReference>
<keyword evidence="6 7" id="KW-0720">Serine protease</keyword>
<evidence type="ECO:0000256" key="10">
    <source>
        <dbReference type="SAM" id="SignalP"/>
    </source>
</evidence>
<dbReference type="InterPro" id="IPR005151">
    <property type="entry name" value="Tail-specific_protease"/>
</dbReference>
<keyword evidence="5 7" id="KW-0378">Hydrolase</keyword>
<dbReference type="InterPro" id="IPR012393">
    <property type="entry name" value="Tricorn_protease"/>
</dbReference>
<evidence type="ECO:0000256" key="5">
    <source>
        <dbReference type="ARBA" id="ARBA00022801"/>
    </source>
</evidence>
<evidence type="ECO:0000256" key="6">
    <source>
        <dbReference type="ARBA" id="ARBA00022825"/>
    </source>
</evidence>
<dbReference type="PIRSF" id="PIRSF036421">
    <property type="entry name" value="Tricorn_protease"/>
    <property type="match status" value="1"/>
</dbReference>
<dbReference type="GO" id="GO:0006508">
    <property type="term" value="P:proteolysis"/>
    <property type="evidence" value="ECO:0007669"/>
    <property type="project" value="UniProtKB-UniRule"/>
</dbReference>
<dbReference type="Gene3D" id="2.30.42.10">
    <property type="match status" value="1"/>
</dbReference>
<dbReference type="CDD" id="cd07562">
    <property type="entry name" value="Peptidase_S41_TRI"/>
    <property type="match status" value="1"/>
</dbReference>
<evidence type="ECO:0000256" key="7">
    <source>
        <dbReference type="PIRNR" id="PIRNR036421"/>
    </source>
</evidence>
<dbReference type="Gene3D" id="3.30.750.44">
    <property type="match status" value="1"/>
</dbReference>
<feature type="compositionally biased region" description="Basic and acidic residues" evidence="9">
    <location>
        <begin position="550"/>
        <end position="565"/>
    </location>
</feature>
<dbReference type="EC" id="3.4.21.-" evidence="7"/>
<keyword evidence="13" id="KW-1185">Reference proteome</keyword>
<proteinExistence type="inferred from homology"/>
<dbReference type="Gene3D" id="2.130.10.10">
    <property type="entry name" value="YVTN repeat-like/Quinoprotein amine dehydrogenase"/>
    <property type="match status" value="1"/>
</dbReference>
<feature type="active site" description="Charge relay system" evidence="8">
    <location>
        <position position="1027"/>
    </location>
</feature>
<comment type="subcellular location">
    <subcellularLocation>
        <location evidence="1 7">Cytoplasm</location>
    </subcellularLocation>
</comment>
<dbReference type="InterPro" id="IPR029045">
    <property type="entry name" value="ClpP/crotonase-like_dom_sf"/>
</dbReference>
<evidence type="ECO:0000259" key="11">
    <source>
        <dbReference type="SMART" id="SM00245"/>
    </source>
</evidence>
<dbReference type="SUPFAM" id="SSF69304">
    <property type="entry name" value="Tricorn protease N-terminal domain"/>
    <property type="match status" value="1"/>
</dbReference>
<dbReference type="SMART" id="SM00245">
    <property type="entry name" value="TSPc"/>
    <property type="match status" value="1"/>
</dbReference>
<dbReference type="GO" id="GO:0005737">
    <property type="term" value="C:cytoplasm"/>
    <property type="evidence" value="ECO:0007669"/>
    <property type="project" value="UniProtKB-SubCell"/>
</dbReference>
<organism evidence="12 13">
    <name type="scientific">Zeaxanthinibacter enoshimensis</name>
    <dbReference type="NCBI Taxonomy" id="392009"/>
    <lineage>
        <taxon>Bacteria</taxon>
        <taxon>Pseudomonadati</taxon>
        <taxon>Bacteroidota</taxon>
        <taxon>Flavobacteriia</taxon>
        <taxon>Flavobacteriales</taxon>
        <taxon>Flavobacteriaceae</taxon>
        <taxon>Zeaxanthinibacter</taxon>
    </lineage>
</organism>
<sequence length="1084" mass="120398">MINNFLNCILVLILLSCCQHAQAQGSRLLRQPSASDSHIAFAHAGDIWISSLDGSNVNRITSTPAVEQNPVISPDGRTIAFNSNKTGYNAVYTVPVSGGQAKQLTWHPSGALVRGWTPDGNSILYASTREFAPRPSNRLWTIDKDGGVPQLLSAQRGFDGSFSPDGNAIAIDRVTRWESEFRNYRGGQNTPLILLDLASQEETLIPNDKTIDQHPTWIGDTVYFLSDRENGVMNIWAYSVPDQQLQQLTDFSGSDIKWLSGKGQLVFEREGYLHLMDPGTGETRQLEITISGDFPWAETQWESVDDYIGYTSLSPSGKRILMEARGDIFTVPVEHGDARNLTRSSGVADRRPIWSPKGDRIAWFTDEGREGYLLRIAPQDGLGKSRDISLGESKLAWEPSWSPDGKFIAFVDDDLRVRIVNIDDGQIRTVGSGGVNIERGNMGLSWAPDSRWLAYSRSGDNNFRRIVIWSAADGQSREITNAFADASSPAWDRDGKHLYFLASTEVALGSGWVNTSSMNADPEYAVYVLNLDKTDSSPFKLRSDEEEVKTEEQVPQKEKKKKEPEEKKKTLVVKIDFDGLDRRIIPLPIEDANYRSLLPGPEGIVFITEDVPGERGLKVHKYELAERKLSDFIDGASELSVSADGSKMLAKSKGNWKVADTGKSADDAKSVSVSLEAKIDHRAEWEQIFEEAWRYERDYFYDPDLHGRDWQAVYDRYAPLMPYVRHREDLSYILDQMNGELSVGHSFVFGGDFPKTADPKTGLLGADLQQDNGRWKISRIYTTENWNPELTSPLDEPGLKVAQGHYLVGVNGQELKADQNPHRLLDGTVDKQTVLHINDKPAFQGHWTITVKPLKSENDLRTRAWVEDNRRKVDSLSGGKLAYVWVPNTSGQGLVSFNRYFFAQQDKQGAVIDARYNGGGLLDDYMVDLMTRKLRAAYTNEIPGADPKGMPAGILGPKVLLINEMAGSGGDFFPWVFRQQDAGLLIGATTWGGLVKSSVHYRLVDGGALTAPDNAIFDPVKGEWIGENKGIAPDIVVRQDALALSEGRDPQLERAVKELLKQLKGEPRKIKAPAFSSPASEGGN</sequence>
<evidence type="ECO:0000313" key="12">
    <source>
        <dbReference type="EMBL" id="TDQ32972.1"/>
    </source>
</evidence>
<dbReference type="RefSeq" id="WP_133642991.1">
    <property type="nucleotide sequence ID" value="NZ_SNYI01000001.1"/>
</dbReference>
<comment type="caution">
    <text evidence="12">The sequence shown here is derived from an EMBL/GenBank/DDBJ whole genome shotgun (WGS) entry which is preliminary data.</text>
</comment>
<evidence type="ECO:0000256" key="3">
    <source>
        <dbReference type="ARBA" id="ARBA00022490"/>
    </source>
</evidence>
<feature type="region of interest" description="Disordered" evidence="9">
    <location>
        <begin position="538"/>
        <end position="565"/>
    </location>
</feature>
<dbReference type="InterPro" id="IPR029414">
    <property type="entry name" value="Tricorn_PDZ"/>
</dbReference>
<dbReference type="AlphaFoldDB" id="A0A4R6TN38"/>
<dbReference type="Gene3D" id="3.90.226.10">
    <property type="entry name" value="2-enoyl-CoA Hydratase, Chain A, domain 1"/>
    <property type="match status" value="1"/>
</dbReference>
<keyword evidence="4 7" id="KW-0645">Protease</keyword>
<dbReference type="Pfam" id="PF14685">
    <property type="entry name" value="PDZ_Tricorn"/>
    <property type="match status" value="1"/>
</dbReference>
<dbReference type="Gene3D" id="2.120.10.60">
    <property type="entry name" value="Tricorn protease N-terminal domain"/>
    <property type="match status" value="1"/>
</dbReference>
<reference evidence="12 13" key="1">
    <citation type="submission" date="2019-03" db="EMBL/GenBank/DDBJ databases">
        <title>Genomic Encyclopedia of Archaeal and Bacterial Type Strains, Phase II (KMG-II): from individual species to whole genera.</title>
        <authorList>
            <person name="Goeker M."/>
        </authorList>
    </citation>
    <scope>NUCLEOTIDE SEQUENCE [LARGE SCALE GENOMIC DNA]</scope>
    <source>
        <strain evidence="12 13">DSM 18435</strain>
    </source>
</reference>
<accession>A0A4R6TN38</accession>
<comment type="similarity">
    <text evidence="2 7">Belongs to the peptidase S41B family.</text>
</comment>
<dbReference type="InterPro" id="IPR015943">
    <property type="entry name" value="WD40/YVTN_repeat-like_dom_sf"/>
</dbReference>
<keyword evidence="10" id="KW-0732">Signal</keyword>
<dbReference type="Pfam" id="PF26549">
    <property type="entry name" value="Tricorn_N"/>
    <property type="match status" value="1"/>
</dbReference>
<feature type="active site" description="Nucleophile" evidence="8">
    <location>
        <position position="968"/>
    </location>
</feature>
<dbReference type="InterPro" id="IPR036034">
    <property type="entry name" value="PDZ_sf"/>
</dbReference>
<feature type="chain" id="PRO_5020712637" description="Tricorn protease homolog" evidence="10">
    <location>
        <begin position="24"/>
        <end position="1084"/>
    </location>
</feature>
<evidence type="ECO:0000256" key="2">
    <source>
        <dbReference type="ARBA" id="ARBA00008524"/>
    </source>
</evidence>
<dbReference type="OrthoDB" id="9815657at2"/>